<keyword evidence="1" id="KW-0805">Transcription regulation</keyword>
<dbReference type="Proteomes" id="UP000056905">
    <property type="component" value="Chromosome"/>
</dbReference>
<dbReference type="Gene3D" id="1.10.10.10">
    <property type="entry name" value="Winged helix-like DNA-binding domain superfamily/Winged helix DNA-binding domain"/>
    <property type="match status" value="1"/>
</dbReference>
<dbReference type="Gene3D" id="3.30.450.80">
    <property type="entry name" value="Transcription factor LuxR-like, autoinducer-binding domain"/>
    <property type="match status" value="1"/>
</dbReference>
<dbReference type="Pfam" id="PF00196">
    <property type="entry name" value="GerE"/>
    <property type="match status" value="1"/>
</dbReference>
<dbReference type="PRINTS" id="PR00038">
    <property type="entry name" value="HTHLUXR"/>
</dbReference>
<dbReference type="PANTHER" id="PTHR44688:SF16">
    <property type="entry name" value="DNA-BINDING TRANSCRIPTIONAL ACTIVATOR DEVR_DOSR"/>
    <property type="match status" value="1"/>
</dbReference>
<dbReference type="OrthoDB" id="3170288at2"/>
<dbReference type="SUPFAM" id="SSF75516">
    <property type="entry name" value="Pheromone-binding domain of LuxR-like quorum-sensing transcription factors"/>
    <property type="match status" value="1"/>
</dbReference>
<dbReference type="KEGG" id="chq:AQ619_06540"/>
<dbReference type="InterPro" id="IPR036693">
    <property type="entry name" value="TF_LuxR_autoind-bd_dom_sf"/>
</dbReference>
<feature type="domain" description="HTH luxR-type" evidence="4">
    <location>
        <begin position="185"/>
        <end position="250"/>
    </location>
</feature>
<dbReference type="InterPro" id="IPR036388">
    <property type="entry name" value="WH-like_DNA-bd_sf"/>
</dbReference>
<sequence length="254" mass="27994">MGGVDGVNGFSVQDLLDEMSKAVDLKLRFETLTKRLSAIGLDTVNYAVFVPPESGISNADVYFQTTLAEDFMTFYYDENFAESDPHVRRLREGHLSPYAWNENDLGLASLNEREVLNAGVEAGLRSTLCVPLPVPLNPFTPAGAFNLGSTMSARDFDLVLKEHVQELLTVAHIFHNASVQQTWSAHRGSVPLTIRERDCLRYLMEGMRYDAIAHAMGLAVVTVEVHVSNARRKLGARTATEAVAKALVRGEISL</sequence>
<dbReference type="SUPFAM" id="SSF46894">
    <property type="entry name" value="C-terminal effector domain of the bipartite response regulators"/>
    <property type="match status" value="1"/>
</dbReference>
<dbReference type="PROSITE" id="PS00622">
    <property type="entry name" value="HTH_LUXR_1"/>
    <property type="match status" value="1"/>
</dbReference>
<evidence type="ECO:0000256" key="3">
    <source>
        <dbReference type="ARBA" id="ARBA00023163"/>
    </source>
</evidence>
<gene>
    <name evidence="5" type="ORF">AQ619_06540</name>
</gene>
<keyword evidence="3" id="KW-0804">Transcription</keyword>
<dbReference type="InterPro" id="IPR005143">
    <property type="entry name" value="TF_LuxR_autoind-bd_dom"/>
</dbReference>
<evidence type="ECO:0000256" key="1">
    <source>
        <dbReference type="ARBA" id="ARBA00023015"/>
    </source>
</evidence>
<dbReference type="SMART" id="SM00421">
    <property type="entry name" value="HTH_LUXR"/>
    <property type="match status" value="1"/>
</dbReference>
<evidence type="ECO:0000313" key="5">
    <source>
        <dbReference type="EMBL" id="ALL13037.1"/>
    </source>
</evidence>
<keyword evidence="2" id="KW-0238">DNA-binding</keyword>
<evidence type="ECO:0000259" key="4">
    <source>
        <dbReference type="PROSITE" id="PS50043"/>
    </source>
</evidence>
<dbReference type="EMBL" id="CP013002">
    <property type="protein sequence ID" value="ALL13037.1"/>
    <property type="molecule type" value="Genomic_DNA"/>
</dbReference>
<dbReference type="STRING" id="69395.AQ619_06540"/>
<dbReference type="PANTHER" id="PTHR44688">
    <property type="entry name" value="DNA-BINDING TRANSCRIPTIONAL ACTIVATOR DEVR_DOSR"/>
    <property type="match status" value="1"/>
</dbReference>
<dbReference type="GO" id="GO:0006355">
    <property type="term" value="P:regulation of DNA-templated transcription"/>
    <property type="evidence" value="ECO:0007669"/>
    <property type="project" value="InterPro"/>
</dbReference>
<accession>A0A0P0NYA0</accession>
<protein>
    <recommendedName>
        <fullName evidence="4">HTH luxR-type domain-containing protein</fullName>
    </recommendedName>
</protein>
<evidence type="ECO:0000313" key="6">
    <source>
        <dbReference type="Proteomes" id="UP000056905"/>
    </source>
</evidence>
<dbReference type="InterPro" id="IPR016032">
    <property type="entry name" value="Sig_transdc_resp-reg_C-effctor"/>
</dbReference>
<proteinExistence type="predicted"/>
<dbReference type="AlphaFoldDB" id="A0A0P0NYA0"/>
<dbReference type="Pfam" id="PF03472">
    <property type="entry name" value="Autoind_bind"/>
    <property type="match status" value="1"/>
</dbReference>
<evidence type="ECO:0000256" key="2">
    <source>
        <dbReference type="ARBA" id="ARBA00023125"/>
    </source>
</evidence>
<organism evidence="5 6">
    <name type="scientific">Caulobacter henricii</name>
    <dbReference type="NCBI Taxonomy" id="69395"/>
    <lineage>
        <taxon>Bacteria</taxon>
        <taxon>Pseudomonadati</taxon>
        <taxon>Pseudomonadota</taxon>
        <taxon>Alphaproteobacteria</taxon>
        <taxon>Caulobacterales</taxon>
        <taxon>Caulobacteraceae</taxon>
        <taxon>Caulobacter</taxon>
    </lineage>
</organism>
<reference evidence="5 6" key="1">
    <citation type="submission" date="2015-10" db="EMBL/GenBank/DDBJ databases">
        <title>Conservation of the essential genome among Caulobacter and Brevundimonas species.</title>
        <authorList>
            <person name="Scott D."/>
            <person name="Ely B."/>
        </authorList>
    </citation>
    <scope>NUCLEOTIDE SEQUENCE [LARGE SCALE GENOMIC DNA]</scope>
    <source>
        <strain evidence="5 6">CB4</strain>
    </source>
</reference>
<keyword evidence="6" id="KW-1185">Reference proteome</keyword>
<dbReference type="CDD" id="cd06170">
    <property type="entry name" value="LuxR_C_like"/>
    <property type="match status" value="1"/>
</dbReference>
<dbReference type="InterPro" id="IPR000792">
    <property type="entry name" value="Tscrpt_reg_LuxR_C"/>
</dbReference>
<name>A0A0P0NYA0_9CAUL</name>
<dbReference type="GO" id="GO:0003677">
    <property type="term" value="F:DNA binding"/>
    <property type="evidence" value="ECO:0007669"/>
    <property type="project" value="UniProtKB-KW"/>
</dbReference>
<dbReference type="PROSITE" id="PS50043">
    <property type="entry name" value="HTH_LUXR_2"/>
    <property type="match status" value="1"/>
</dbReference>